<keyword evidence="9" id="KW-1185">Reference proteome</keyword>
<dbReference type="InterPro" id="IPR029026">
    <property type="entry name" value="tRNA_m1G_MTases_N"/>
</dbReference>
<evidence type="ECO:0000313" key="9">
    <source>
        <dbReference type="Proteomes" id="UP000825935"/>
    </source>
</evidence>
<evidence type="ECO:0000256" key="5">
    <source>
        <dbReference type="ARBA" id="ARBA00022694"/>
    </source>
</evidence>
<reference evidence="8" key="1">
    <citation type="submission" date="2021-08" db="EMBL/GenBank/DDBJ databases">
        <title>WGS assembly of Ceratopteris richardii.</title>
        <authorList>
            <person name="Marchant D.B."/>
            <person name="Chen G."/>
            <person name="Jenkins J."/>
            <person name="Shu S."/>
            <person name="Leebens-Mack J."/>
            <person name="Grimwood J."/>
            <person name="Schmutz J."/>
            <person name="Soltis P."/>
            <person name="Soltis D."/>
            <person name="Chen Z.-H."/>
        </authorList>
    </citation>
    <scope>NUCLEOTIDE SEQUENCE</scope>
    <source>
        <strain evidence="8">Whitten #5841</strain>
        <tissue evidence="8">Leaf</tissue>
    </source>
</reference>
<dbReference type="Proteomes" id="UP000825935">
    <property type="component" value="Chromosome 6"/>
</dbReference>
<keyword evidence="6" id="KW-0694">RNA-binding</keyword>
<feature type="domain" description="tRNA/rRNA methyltransferase SpoU type" evidence="7">
    <location>
        <begin position="207"/>
        <end position="308"/>
    </location>
</feature>
<evidence type="ECO:0000313" key="8">
    <source>
        <dbReference type="EMBL" id="KAH7435783.1"/>
    </source>
</evidence>
<dbReference type="Pfam" id="PF00588">
    <property type="entry name" value="SpoU_methylase"/>
    <property type="match status" value="1"/>
</dbReference>
<dbReference type="AlphaFoldDB" id="A0A8T2UPU0"/>
<sequence>MSWRLPTSAPTSCVGKSVASLCSCYALHFESSTALIIQTRLQFHGFLFSRFFNLRRLCWVRRTPPFPRKSAAILDDFQNPPEKTQLPSANLSGEDVSDAGVLNAAAALPGNSSLSIYTSQNSGVDCSDRPAYSQTKWRGMLNSNHAAINDVKDAKFKWFPYLDQFQVNDRVLRSAEIIEILGPFMLEERKDKIRRVVANRTYTVCPVVEGLLDLGNIAAVFRTADAFGFQSVHVISNDSEKRYKKNRRISMGSEKWLDAELYESTEDCFTELRSRGYRIAVASAAKKSVLMYDVDWTLPTAVVFGNELKEFQSFSTTTMR</sequence>
<dbReference type="PANTHER" id="PTHR43453:SF1">
    <property type="entry name" value="TRNA_RRNA METHYLTRANSFERASE SPOU TYPE DOMAIN-CONTAINING PROTEIN"/>
    <property type="match status" value="1"/>
</dbReference>
<name>A0A8T2UPU0_CERRI</name>
<evidence type="ECO:0000256" key="1">
    <source>
        <dbReference type="ARBA" id="ARBA00022555"/>
    </source>
</evidence>
<keyword evidence="4" id="KW-0949">S-adenosyl-L-methionine</keyword>
<dbReference type="OrthoDB" id="241340at2759"/>
<dbReference type="Gene3D" id="3.40.1280.10">
    <property type="match status" value="1"/>
</dbReference>
<evidence type="ECO:0000259" key="7">
    <source>
        <dbReference type="Pfam" id="PF00588"/>
    </source>
</evidence>
<dbReference type="PANTHER" id="PTHR43453">
    <property type="entry name" value="RRNA METHYLASE-LIKE"/>
    <property type="match status" value="1"/>
</dbReference>
<dbReference type="InterPro" id="IPR033671">
    <property type="entry name" value="TrmH"/>
</dbReference>
<proteinExistence type="predicted"/>
<keyword evidence="1" id="KW-0820">tRNA-binding</keyword>
<gene>
    <name evidence="8" type="ORF">KP509_06G079600</name>
</gene>
<dbReference type="SUPFAM" id="SSF75217">
    <property type="entry name" value="alpha/beta knot"/>
    <property type="match status" value="1"/>
</dbReference>
<evidence type="ECO:0000256" key="6">
    <source>
        <dbReference type="ARBA" id="ARBA00022884"/>
    </source>
</evidence>
<protein>
    <recommendedName>
        <fullName evidence="7">tRNA/rRNA methyltransferase SpoU type domain-containing protein</fullName>
    </recommendedName>
</protein>
<organism evidence="8 9">
    <name type="scientific">Ceratopteris richardii</name>
    <name type="common">Triangle waterfern</name>
    <dbReference type="NCBI Taxonomy" id="49495"/>
    <lineage>
        <taxon>Eukaryota</taxon>
        <taxon>Viridiplantae</taxon>
        <taxon>Streptophyta</taxon>
        <taxon>Embryophyta</taxon>
        <taxon>Tracheophyta</taxon>
        <taxon>Polypodiopsida</taxon>
        <taxon>Polypodiidae</taxon>
        <taxon>Polypodiales</taxon>
        <taxon>Pteridineae</taxon>
        <taxon>Pteridaceae</taxon>
        <taxon>Parkerioideae</taxon>
        <taxon>Ceratopteris</taxon>
    </lineage>
</organism>
<dbReference type="EMBL" id="CM035411">
    <property type="protein sequence ID" value="KAH7435783.1"/>
    <property type="molecule type" value="Genomic_DNA"/>
</dbReference>
<keyword evidence="2" id="KW-0489">Methyltransferase</keyword>
<dbReference type="GO" id="GO:0002938">
    <property type="term" value="P:tRNA guanine ribose methylation"/>
    <property type="evidence" value="ECO:0007669"/>
    <property type="project" value="TreeGrafter"/>
</dbReference>
<keyword evidence="3" id="KW-0808">Transferase</keyword>
<keyword evidence="5" id="KW-0819">tRNA processing</keyword>
<dbReference type="CDD" id="cd18092">
    <property type="entry name" value="SpoU-like_TrmH"/>
    <property type="match status" value="1"/>
</dbReference>
<accession>A0A8T2UPU0</accession>
<dbReference type="GO" id="GO:0000049">
    <property type="term" value="F:tRNA binding"/>
    <property type="evidence" value="ECO:0007669"/>
    <property type="project" value="UniProtKB-KW"/>
</dbReference>
<dbReference type="GO" id="GO:0008173">
    <property type="term" value="F:RNA methyltransferase activity"/>
    <property type="evidence" value="ECO:0007669"/>
    <property type="project" value="InterPro"/>
</dbReference>
<dbReference type="InterPro" id="IPR029028">
    <property type="entry name" value="Alpha/beta_knot_MTases"/>
</dbReference>
<comment type="caution">
    <text evidence="8">The sequence shown here is derived from an EMBL/GenBank/DDBJ whole genome shotgun (WGS) entry which is preliminary data.</text>
</comment>
<evidence type="ECO:0000256" key="4">
    <source>
        <dbReference type="ARBA" id="ARBA00022691"/>
    </source>
</evidence>
<dbReference type="InterPro" id="IPR001537">
    <property type="entry name" value="SpoU_MeTrfase"/>
</dbReference>
<evidence type="ECO:0000256" key="3">
    <source>
        <dbReference type="ARBA" id="ARBA00022679"/>
    </source>
</evidence>
<evidence type="ECO:0000256" key="2">
    <source>
        <dbReference type="ARBA" id="ARBA00022603"/>
    </source>
</evidence>